<evidence type="ECO:0000256" key="2">
    <source>
        <dbReference type="ARBA" id="ARBA00023180"/>
    </source>
</evidence>
<protein>
    <recommendedName>
        <fullName evidence="3">Vitellinogen open beta-sheet domain-containing protein</fullName>
    </recommendedName>
</protein>
<name>A0A060X305_ONCMY</name>
<dbReference type="PANTHER" id="PTHR23345">
    <property type="entry name" value="VITELLOGENIN-RELATED"/>
    <property type="match status" value="1"/>
</dbReference>
<organism evidence="4 5">
    <name type="scientific">Oncorhynchus mykiss</name>
    <name type="common">Rainbow trout</name>
    <name type="synonym">Salmo gairdneri</name>
    <dbReference type="NCBI Taxonomy" id="8022"/>
    <lineage>
        <taxon>Eukaryota</taxon>
        <taxon>Metazoa</taxon>
        <taxon>Chordata</taxon>
        <taxon>Craniata</taxon>
        <taxon>Vertebrata</taxon>
        <taxon>Euteleostomi</taxon>
        <taxon>Actinopterygii</taxon>
        <taxon>Neopterygii</taxon>
        <taxon>Teleostei</taxon>
        <taxon>Protacanthopterygii</taxon>
        <taxon>Salmoniformes</taxon>
        <taxon>Salmonidae</taxon>
        <taxon>Salmoninae</taxon>
        <taxon>Oncorhynchus</taxon>
    </lineage>
</organism>
<feature type="domain" description="Vitellinogen open beta-sheet" evidence="3">
    <location>
        <begin position="18"/>
        <end position="77"/>
    </location>
</feature>
<keyword evidence="2" id="KW-0325">Glycoprotein</keyword>
<dbReference type="GO" id="GO:0032355">
    <property type="term" value="P:response to estradiol"/>
    <property type="evidence" value="ECO:0007669"/>
    <property type="project" value="TreeGrafter"/>
</dbReference>
<evidence type="ECO:0000313" key="5">
    <source>
        <dbReference type="Proteomes" id="UP000193380"/>
    </source>
</evidence>
<gene>
    <name evidence="4" type="ORF">GSONMT00027919001</name>
</gene>
<dbReference type="SUPFAM" id="SSF56968">
    <property type="entry name" value="Lipovitellin-phosvitin complex, beta-sheet shell regions"/>
    <property type="match status" value="1"/>
</dbReference>
<dbReference type="InterPro" id="IPR015817">
    <property type="entry name" value="Vitellinogen_open_b-sht_sub1"/>
</dbReference>
<dbReference type="GO" id="GO:0071391">
    <property type="term" value="P:cellular response to estrogen stimulus"/>
    <property type="evidence" value="ECO:0007669"/>
    <property type="project" value="TreeGrafter"/>
</dbReference>
<dbReference type="PaxDb" id="8022-A0A060X305"/>
<dbReference type="InterPro" id="IPR015819">
    <property type="entry name" value="Lipid_transp_b-sht_shell"/>
</dbReference>
<dbReference type="InterPro" id="IPR050733">
    <property type="entry name" value="Vitellogenin/Apolipophorin"/>
</dbReference>
<dbReference type="GO" id="GO:0045735">
    <property type="term" value="F:nutrient reservoir activity"/>
    <property type="evidence" value="ECO:0007669"/>
    <property type="project" value="UniProtKB-KW"/>
</dbReference>
<dbReference type="EMBL" id="FR904784">
    <property type="protein sequence ID" value="CDQ71699.1"/>
    <property type="molecule type" value="Genomic_DNA"/>
</dbReference>
<dbReference type="PANTHER" id="PTHR23345:SF9">
    <property type="entry name" value="VITELLOGENIN-RELATED"/>
    <property type="match status" value="1"/>
</dbReference>
<reference evidence="4" key="2">
    <citation type="submission" date="2014-03" db="EMBL/GenBank/DDBJ databases">
        <authorList>
            <person name="Genoscope - CEA"/>
        </authorList>
    </citation>
    <scope>NUCLEOTIDE SEQUENCE</scope>
</reference>
<sequence>MSSRFASAFESNCIVFSHFTSLMMGAAPSAFYINDAATIFPRAIVAKARTYFAGAAADVLEIGVRTEGIQEALMKIPKDPKKS</sequence>
<keyword evidence="1" id="KW-0758">Storage protein</keyword>
<evidence type="ECO:0000256" key="1">
    <source>
        <dbReference type="ARBA" id="ARBA00022761"/>
    </source>
</evidence>
<dbReference type="Proteomes" id="UP000193380">
    <property type="component" value="Unassembled WGS sequence"/>
</dbReference>
<dbReference type="InterPro" id="IPR015255">
    <property type="entry name" value="Vitellinogen_open_b-sht"/>
</dbReference>
<reference evidence="4" key="1">
    <citation type="journal article" date="2014" name="Nat. Commun.">
        <title>The rainbow trout genome provides novel insights into evolution after whole-genome duplication in vertebrates.</title>
        <authorList>
            <person name="Berthelot C."/>
            <person name="Brunet F."/>
            <person name="Chalopin D."/>
            <person name="Juanchich A."/>
            <person name="Bernard M."/>
            <person name="Noel B."/>
            <person name="Bento P."/>
            <person name="Da Silva C."/>
            <person name="Labadie K."/>
            <person name="Alberti A."/>
            <person name="Aury J.M."/>
            <person name="Louis A."/>
            <person name="Dehais P."/>
            <person name="Bardou P."/>
            <person name="Montfort J."/>
            <person name="Klopp C."/>
            <person name="Cabau C."/>
            <person name="Gaspin C."/>
            <person name="Thorgaard G.H."/>
            <person name="Boussaha M."/>
            <person name="Quillet E."/>
            <person name="Guyomard R."/>
            <person name="Galiana D."/>
            <person name="Bobe J."/>
            <person name="Volff J.N."/>
            <person name="Genet C."/>
            <person name="Wincker P."/>
            <person name="Jaillon O."/>
            <person name="Roest Crollius H."/>
            <person name="Guiguen Y."/>
        </authorList>
    </citation>
    <scope>NUCLEOTIDE SEQUENCE [LARGE SCALE GENOMIC DNA]</scope>
</reference>
<dbReference type="Pfam" id="PF09172">
    <property type="entry name" value="Vit_open_b-sht"/>
    <property type="match status" value="1"/>
</dbReference>
<evidence type="ECO:0000313" key="4">
    <source>
        <dbReference type="EMBL" id="CDQ71699.1"/>
    </source>
</evidence>
<evidence type="ECO:0000259" key="3">
    <source>
        <dbReference type="Pfam" id="PF09172"/>
    </source>
</evidence>
<dbReference type="STRING" id="8022.A0A060X305"/>
<proteinExistence type="predicted"/>
<dbReference type="AlphaFoldDB" id="A0A060X305"/>
<dbReference type="GO" id="GO:0005319">
    <property type="term" value="F:lipid transporter activity"/>
    <property type="evidence" value="ECO:0007669"/>
    <property type="project" value="InterPro"/>
</dbReference>
<accession>A0A060X305</accession>
<dbReference type="Gene3D" id="2.20.50.20">
    <property type="entry name" value="Lipovitellin. Chain A, domain 3"/>
    <property type="match status" value="1"/>
</dbReference>